<gene>
    <name evidence="9" type="ORF">J2W31_003504</name>
</gene>
<dbReference type="PANTHER" id="PTHR20855:SF3">
    <property type="entry name" value="LD03007P"/>
    <property type="match status" value="1"/>
</dbReference>
<proteinExistence type="inferred from homology"/>
<dbReference type="Proteomes" id="UP001242045">
    <property type="component" value="Unassembled WGS sequence"/>
</dbReference>
<feature type="binding site" evidence="7">
    <location>
        <position position="187"/>
    </location>
    <ligand>
        <name>Zn(2+)</name>
        <dbReference type="ChEBI" id="CHEBI:29105"/>
    </ligand>
</feature>
<evidence type="ECO:0000256" key="4">
    <source>
        <dbReference type="ARBA" id="ARBA00022692"/>
    </source>
</evidence>
<evidence type="ECO:0000256" key="3">
    <source>
        <dbReference type="ARBA" id="ARBA00022475"/>
    </source>
</evidence>
<feature type="transmembrane region" description="Helical" evidence="8">
    <location>
        <begin position="159"/>
        <end position="177"/>
    </location>
</feature>
<keyword evidence="5 8" id="KW-1133">Transmembrane helix</keyword>
<organism evidence="9 10">
    <name type="scientific">Variovorax boronicumulans</name>
    <dbReference type="NCBI Taxonomy" id="436515"/>
    <lineage>
        <taxon>Bacteria</taxon>
        <taxon>Pseudomonadati</taxon>
        <taxon>Pseudomonadota</taxon>
        <taxon>Betaproteobacteria</taxon>
        <taxon>Burkholderiales</taxon>
        <taxon>Comamonadaceae</taxon>
        <taxon>Variovorax</taxon>
    </lineage>
</organism>
<dbReference type="PANTHER" id="PTHR20855">
    <property type="entry name" value="ADIPOR/PROGESTIN RECEPTOR-RELATED"/>
    <property type="match status" value="1"/>
</dbReference>
<keyword evidence="7" id="KW-0479">Metal-binding</keyword>
<comment type="caution">
    <text evidence="9">The sequence shown here is derived from an EMBL/GenBank/DDBJ whole genome shotgun (WGS) entry which is preliminary data.</text>
</comment>
<dbReference type="NCBIfam" id="TIGR01065">
    <property type="entry name" value="hlyIII"/>
    <property type="match status" value="1"/>
</dbReference>
<evidence type="ECO:0000313" key="9">
    <source>
        <dbReference type="EMBL" id="MDP9894380.1"/>
    </source>
</evidence>
<protein>
    <submittedName>
        <fullName evidence="9">Hemolysin III</fullName>
    </submittedName>
</protein>
<feature type="transmembrane region" description="Helical" evidence="8">
    <location>
        <begin position="134"/>
        <end position="153"/>
    </location>
</feature>
<evidence type="ECO:0000256" key="5">
    <source>
        <dbReference type="ARBA" id="ARBA00022989"/>
    </source>
</evidence>
<evidence type="ECO:0000256" key="8">
    <source>
        <dbReference type="SAM" id="Phobius"/>
    </source>
</evidence>
<keyword evidence="4 8" id="KW-0812">Transmembrane</keyword>
<dbReference type="EMBL" id="JAUSRD010000008">
    <property type="protein sequence ID" value="MDP9894380.1"/>
    <property type="molecule type" value="Genomic_DNA"/>
</dbReference>
<evidence type="ECO:0000313" key="10">
    <source>
        <dbReference type="Proteomes" id="UP001242045"/>
    </source>
</evidence>
<keyword evidence="6 8" id="KW-0472">Membrane</keyword>
<evidence type="ECO:0000256" key="6">
    <source>
        <dbReference type="ARBA" id="ARBA00023136"/>
    </source>
</evidence>
<keyword evidence="7" id="KW-0862">Zinc</keyword>
<feature type="transmembrane region" description="Helical" evidence="8">
    <location>
        <begin position="189"/>
        <end position="209"/>
    </location>
</feature>
<reference evidence="9" key="1">
    <citation type="submission" date="2023-07" db="EMBL/GenBank/DDBJ databases">
        <title>Sorghum-associated microbial communities from plants grown in Nebraska, USA.</title>
        <authorList>
            <person name="Schachtman D."/>
        </authorList>
    </citation>
    <scope>NUCLEOTIDE SEQUENCE</scope>
    <source>
        <strain evidence="9">DS3754</strain>
    </source>
</reference>
<feature type="binding site" evidence="7">
    <location>
        <position position="191"/>
    </location>
    <ligand>
        <name>Zn(2+)</name>
        <dbReference type="ChEBI" id="CHEBI:29105"/>
    </ligand>
</feature>
<dbReference type="InterPro" id="IPR004254">
    <property type="entry name" value="AdipoR/HlyIII-related"/>
</dbReference>
<feature type="binding site" evidence="7">
    <location>
        <position position="60"/>
    </location>
    <ligand>
        <name>Zn(2+)</name>
        <dbReference type="ChEBI" id="CHEBI:29105"/>
    </ligand>
</feature>
<dbReference type="GO" id="GO:0140911">
    <property type="term" value="F:pore-forming activity"/>
    <property type="evidence" value="ECO:0007669"/>
    <property type="project" value="InterPro"/>
</dbReference>
<comment type="subcellular location">
    <subcellularLocation>
        <location evidence="1">Cell membrane</location>
        <topology evidence="1">Multi-pass membrane protein</topology>
    </subcellularLocation>
</comment>
<comment type="similarity">
    <text evidence="2">Belongs to the UPF0073 (Hly-III) family.</text>
</comment>
<evidence type="ECO:0000256" key="7">
    <source>
        <dbReference type="PIRSR" id="PIRSR604254-1"/>
    </source>
</evidence>
<sequence>MYHGERLNGYSHLLGLVLALPAAALLLAKTVPTGDPARIVGALVFSLSAVALYAASTLFHSTRGRLKRVWERADHCAIYLLIAGTYTPFALVTLQGFWGWLLLSTIWAAAFYGIWRELRPPKRSDADAPQKPPLALYIGMGWLGVLAAVPLAARLEGGGLAWLLIGGVLYTAGTVFYRNSFGLRHAHGAWHLFVLAGTASHYVAVGWFVL</sequence>
<feature type="transmembrane region" description="Helical" evidence="8">
    <location>
        <begin position="38"/>
        <end position="61"/>
    </location>
</feature>
<dbReference type="GO" id="GO:0046872">
    <property type="term" value="F:metal ion binding"/>
    <property type="evidence" value="ECO:0007669"/>
    <property type="project" value="UniProtKB-KW"/>
</dbReference>
<name>A0AAW8D526_9BURK</name>
<dbReference type="AlphaFoldDB" id="A0AAW8D526"/>
<dbReference type="InterPro" id="IPR005744">
    <property type="entry name" value="Hy-lIII"/>
</dbReference>
<accession>A0AAW8D526</accession>
<feature type="transmembrane region" description="Helical" evidence="8">
    <location>
        <begin position="73"/>
        <end position="91"/>
    </location>
</feature>
<keyword evidence="3" id="KW-1003">Cell membrane</keyword>
<evidence type="ECO:0000256" key="2">
    <source>
        <dbReference type="ARBA" id="ARBA00008488"/>
    </source>
</evidence>
<dbReference type="RefSeq" id="WP_307685502.1">
    <property type="nucleotide sequence ID" value="NZ_JAUSRD010000008.1"/>
</dbReference>
<evidence type="ECO:0000256" key="1">
    <source>
        <dbReference type="ARBA" id="ARBA00004651"/>
    </source>
</evidence>
<dbReference type="GO" id="GO:0005886">
    <property type="term" value="C:plasma membrane"/>
    <property type="evidence" value="ECO:0007669"/>
    <property type="project" value="UniProtKB-SubCell"/>
</dbReference>
<dbReference type="Pfam" id="PF03006">
    <property type="entry name" value="HlyIII"/>
    <property type="match status" value="1"/>
</dbReference>